<evidence type="ECO:0000259" key="8">
    <source>
        <dbReference type="Pfam" id="PF14322"/>
    </source>
</evidence>
<dbReference type="PROSITE" id="PS51257">
    <property type="entry name" value="PROKAR_LIPOPROTEIN"/>
    <property type="match status" value="1"/>
</dbReference>
<dbReference type="Pfam" id="PF07980">
    <property type="entry name" value="SusD_RagB"/>
    <property type="match status" value="1"/>
</dbReference>
<keyword evidence="10" id="KW-1185">Reference proteome</keyword>
<dbReference type="Gene3D" id="1.25.40.390">
    <property type="match status" value="1"/>
</dbReference>
<evidence type="ECO:0000256" key="3">
    <source>
        <dbReference type="ARBA" id="ARBA00022729"/>
    </source>
</evidence>
<dbReference type="Proteomes" id="UP000706891">
    <property type="component" value="Unassembled WGS sequence"/>
</dbReference>
<dbReference type="GO" id="GO:0009279">
    <property type="term" value="C:cell outer membrane"/>
    <property type="evidence" value="ECO:0007669"/>
    <property type="project" value="UniProtKB-SubCell"/>
</dbReference>
<comment type="caution">
    <text evidence="9">The sequence shown here is derived from an EMBL/GenBank/DDBJ whole genome shotgun (WGS) entry which is preliminary data.</text>
</comment>
<sequence>MKNFLKISLLSLAATGLVTSCDMDAPTQSTLDESSVYSIYSMAEAGVMAIHQSLCETNAYRGRFMPYYGMNTDVETTSGDTPSYSNRNDDKQNLRNYATLPTNGQMNISGGTDCYSKFYEAIERANMSIRGLRAYGNIENDPDMAQLLGEALTLRALVYFDLIKMHGDVPARFEPITNETMYQPRANRDSIYKVLLADLDEAADYCYWPNENTITNTTERVSKSFVKGLRARIALSACGYGLRGDGFRRSYDPDLAPEKMYQIVKDECLEVINHSSDIRNFGFEDTWRKVCQPDVSAGRESIFEIPFSSGRGRVVYTWGVKHQAIDKYQAVSEKGDKGGENGPLPYLFYDYSKYDERRNVTCVPYQWSAEYDCIQEPRSIDKWCFGKYRFEWIANRPVSSNDDGVNWVIMRLADIYLMAAEAINELDGPSEAAQYMRAVLERSISNADVVNQLMAQYTASKDAFFDGIVDQRALEFAGESLRKQDLIRWGIIDEKMAEAQQKLRDLSTRAQGSAYADLPDKLYYKNDGETLITYGLEHGDTDDEGERLEDEEGYESKGWTVSNGVSPIDDDYINGLYIQTPSMNCLWPIWSTVIANSNGMLNNDGNYGQLSD</sequence>
<dbReference type="RefSeq" id="WP_205105326.1">
    <property type="nucleotide sequence ID" value="NZ_JACJJG010000058.1"/>
</dbReference>
<keyword evidence="3 6" id="KW-0732">Signal</keyword>
<protein>
    <submittedName>
        <fullName evidence="9">RagB/SusD family nutrient uptake outer membrane protein</fullName>
    </submittedName>
</protein>
<comment type="subcellular location">
    <subcellularLocation>
        <location evidence="1">Cell outer membrane</location>
    </subcellularLocation>
</comment>
<feature type="domain" description="RagB/SusD" evidence="7">
    <location>
        <begin position="400"/>
        <end position="605"/>
    </location>
</feature>
<dbReference type="AlphaFoldDB" id="A0A939B7U9"/>
<feature type="signal peptide" evidence="6">
    <location>
        <begin position="1"/>
        <end position="20"/>
    </location>
</feature>
<evidence type="ECO:0000256" key="6">
    <source>
        <dbReference type="SAM" id="SignalP"/>
    </source>
</evidence>
<evidence type="ECO:0000256" key="2">
    <source>
        <dbReference type="ARBA" id="ARBA00006275"/>
    </source>
</evidence>
<evidence type="ECO:0000313" key="9">
    <source>
        <dbReference type="EMBL" id="MBM6674186.1"/>
    </source>
</evidence>
<dbReference type="EMBL" id="JACJJG010000058">
    <property type="protein sequence ID" value="MBM6674186.1"/>
    <property type="molecule type" value="Genomic_DNA"/>
</dbReference>
<keyword evidence="4" id="KW-0472">Membrane</keyword>
<dbReference type="InterPro" id="IPR033985">
    <property type="entry name" value="SusD-like_N"/>
</dbReference>
<feature type="chain" id="PRO_5037988413" evidence="6">
    <location>
        <begin position="21"/>
        <end position="612"/>
    </location>
</feature>
<evidence type="ECO:0000256" key="5">
    <source>
        <dbReference type="ARBA" id="ARBA00023237"/>
    </source>
</evidence>
<gene>
    <name evidence="9" type="ORF">H6A34_09900</name>
</gene>
<dbReference type="InterPro" id="IPR011990">
    <property type="entry name" value="TPR-like_helical_dom_sf"/>
</dbReference>
<accession>A0A939B7U9</accession>
<dbReference type="InterPro" id="IPR012944">
    <property type="entry name" value="SusD_RagB_dom"/>
</dbReference>
<evidence type="ECO:0000259" key="7">
    <source>
        <dbReference type="Pfam" id="PF07980"/>
    </source>
</evidence>
<comment type="similarity">
    <text evidence="2">Belongs to the SusD family.</text>
</comment>
<feature type="domain" description="SusD-like N-terminal" evidence="8">
    <location>
        <begin position="105"/>
        <end position="234"/>
    </location>
</feature>
<evidence type="ECO:0000313" key="10">
    <source>
        <dbReference type="Proteomes" id="UP000706891"/>
    </source>
</evidence>
<evidence type="ECO:0000256" key="1">
    <source>
        <dbReference type="ARBA" id="ARBA00004442"/>
    </source>
</evidence>
<name>A0A939B7U9_9BACT</name>
<reference evidence="9" key="2">
    <citation type="journal article" date="2021" name="Sci. Rep.">
        <title>The distribution of antibiotic resistance genes in chicken gut microbiota commensals.</title>
        <authorList>
            <person name="Juricova H."/>
            <person name="Matiasovicova J."/>
            <person name="Kubasova T."/>
            <person name="Cejkova D."/>
            <person name="Rychlik I."/>
        </authorList>
    </citation>
    <scope>NUCLEOTIDE SEQUENCE</scope>
    <source>
        <strain evidence="9">An824</strain>
    </source>
</reference>
<keyword evidence="5" id="KW-0998">Cell outer membrane</keyword>
<proteinExistence type="inferred from homology"/>
<evidence type="ECO:0000256" key="4">
    <source>
        <dbReference type="ARBA" id="ARBA00023136"/>
    </source>
</evidence>
<organism evidence="9 10">
    <name type="scientific">Marseilla massiliensis</name>
    <dbReference type="NCBI Taxonomy" id="1841864"/>
    <lineage>
        <taxon>Bacteria</taxon>
        <taxon>Pseudomonadati</taxon>
        <taxon>Bacteroidota</taxon>
        <taxon>Bacteroidia</taxon>
        <taxon>Bacteroidales</taxon>
        <taxon>Prevotellaceae</taxon>
        <taxon>Marseilla</taxon>
    </lineage>
</organism>
<dbReference type="Pfam" id="PF14322">
    <property type="entry name" value="SusD-like_3"/>
    <property type="match status" value="1"/>
</dbReference>
<reference evidence="9" key="1">
    <citation type="submission" date="2020-08" db="EMBL/GenBank/DDBJ databases">
        <authorList>
            <person name="Cejkova D."/>
            <person name="Kubasova T."/>
            <person name="Jahodarova E."/>
            <person name="Rychlik I."/>
        </authorList>
    </citation>
    <scope>NUCLEOTIDE SEQUENCE</scope>
    <source>
        <strain evidence="9">An824</strain>
    </source>
</reference>
<dbReference type="SUPFAM" id="SSF48452">
    <property type="entry name" value="TPR-like"/>
    <property type="match status" value="1"/>
</dbReference>